<keyword evidence="1" id="KW-0812">Transmembrane</keyword>
<name>A0A1Q9HQ26_9VIBR</name>
<dbReference type="RefSeq" id="WP_075705515.1">
    <property type="nucleotide sequence ID" value="NZ_AP019655.1"/>
</dbReference>
<gene>
    <name evidence="3" type="ORF">BIY20_19540</name>
    <name evidence="2" type="ORF">BIY22_00290</name>
</gene>
<dbReference type="EMBL" id="MJMH01000025">
    <property type="protein sequence ID" value="OLQ96269.1"/>
    <property type="molecule type" value="Genomic_DNA"/>
</dbReference>
<keyword evidence="4" id="KW-1185">Reference proteome</keyword>
<dbReference type="Proteomes" id="UP000186313">
    <property type="component" value="Unassembled WGS sequence"/>
</dbReference>
<reference evidence="4 5" key="1">
    <citation type="submission" date="2016-09" db="EMBL/GenBank/DDBJ databases">
        <title>Genomic Taxonomy of the Vibrionaceae.</title>
        <authorList>
            <person name="Gonzalez-Castillo A."/>
            <person name="Gomez-Gil B."/>
            <person name="Enciso-Ibarra K."/>
        </authorList>
    </citation>
    <scope>NUCLEOTIDE SEQUENCE [LARGE SCALE GENOMIC DNA]</scope>
    <source>
        <strain evidence="3 4">CAIM 1902</strain>
        <strain evidence="2 5">CAIM 703</strain>
    </source>
</reference>
<feature type="transmembrane region" description="Helical" evidence="1">
    <location>
        <begin position="40"/>
        <end position="57"/>
    </location>
</feature>
<evidence type="ECO:0000313" key="3">
    <source>
        <dbReference type="EMBL" id="OLQ96269.1"/>
    </source>
</evidence>
<protein>
    <submittedName>
        <fullName evidence="2">Uncharacterized protein</fullName>
    </submittedName>
</protein>
<accession>A0A1Q9HQ26</accession>
<proteinExistence type="predicted"/>
<sequence>MIGDDDFKICDRKLRYKKDEYPLASIKSARVKTNALQDHILRITCIGLVVSSVVLMICPESLGLFTAPFAFSLGILSALASVRKYELQIEFQHSDETGLQWVSVAKSNQPKVKHLFEHQAVSILARI</sequence>
<evidence type="ECO:0000313" key="2">
    <source>
        <dbReference type="EMBL" id="OLQ92971.1"/>
    </source>
</evidence>
<evidence type="ECO:0000256" key="1">
    <source>
        <dbReference type="SAM" id="Phobius"/>
    </source>
</evidence>
<dbReference type="STRING" id="1381081.BIY22_00290"/>
<dbReference type="Proteomes" id="UP000186039">
    <property type="component" value="Unassembled WGS sequence"/>
</dbReference>
<keyword evidence="1" id="KW-1133">Transmembrane helix</keyword>
<evidence type="ECO:0000313" key="4">
    <source>
        <dbReference type="Proteomes" id="UP000186039"/>
    </source>
</evidence>
<evidence type="ECO:0000313" key="5">
    <source>
        <dbReference type="Proteomes" id="UP000186313"/>
    </source>
</evidence>
<dbReference type="OrthoDB" id="5901837at2"/>
<dbReference type="EMBL" id="MJMJ01000001">
    <property type="protein sequence ID" value="OLQ92971.1"/>
    <property type="molecule type" value="Genomic_DNA"/>
</dbReference>
<dbReference type="AlphaFoldDB" id="A0A1Q9HQ26"/>
<comment type="caution">
    <text evidence="2">The sequence shown here is derived from an EMBL/GenBank/DDBJ whole genome shotgun (WGS) entry which is preliminary data.</text>
</comment>
<feature type="transmembrane region" description="Helical" evidence="1">
    <location>
        <begin position="63"/>
        <end position="82"/>
    </location>
</feature>
<keyword evidence="1" id="KW-0472">Membrane</keyword>
<organism evidence="2 5">
    <name type="scientific">Vibrio panuliri</name>
    <dbReference type="NCBI Taxonomy" id="1381081"/>
    <lineage>
        <taxon>Bacteria</taxon>
        <taxon>Pseudomonadati</taxon>
        <taxon>Pseudomonadota</taxon>
        <taxon>Gammaproteobacteria</taxon>
        <taxon>Vibrionales</taxon>
        <taxon>Vibrionaceae</taxon>
        <taxon>Vibrio</taxon>
    </lineage>
</organism>